<evidence type="ECO:0000256" key="5">
    <source>
        <dbReference type="ARBA" id="ARBA00022691"/>
    </source>
</evidence>
<evidence type="ECO:0000256" key="2">
    <source>
        <dbReference type="ARBA" id="ARBA00008138"/>
    </source>
</evidence>
<keyword evidence="3 6" id="KW-0489">Methyltransferase</keyword>
<dbReference type="Pfam" id="PF04072">
    <property type="entry name" value="LCM"/>
    <property type="match status" value="1"/>
</dbReference>
<dbReference type="GO" id="GO:0032259">
    <property type="term" value="P:methylation"/>
    <property type="evidence" value="ECO:0007669"/>
    <property type="project" value="UniProtKB-KW"/>
</dbReference>
<name>A0A852YTX0_9ACTN</name>
<keyword evidence="8" id="KW-1185">Reference proteome</keyword>
<organism evidence="7 8">
    <name type="scientific">Actinopolyspora biskrensis</name>
    <dbReference type="NCBI Taxonomy" id="1470178"/>
    <lineage>
        <taxon>Bacteria</taxon>
        <taxon>Bacillati</taxon>
        <taxon>Actinomycetota</taxon>
        <taxon>Actinomycetes</taxon>
        <taxon>Actinopolysporales</taxon>
        <taxon>Actinopolysporaceae</taxon>
        <taxon>Actinopolyspora</taxon>
    </lineage>
</organism>
<comment type="similarity">
    <text evidence="2 6">Belongs to the UPF0677 family.</text>
</comment>
<sequence>MTALNDWDIATGVGVTALAVASGRALESARNDRLVEDPHAADLVRAAESPIELPSSPADEAPLLDRMADYMAVRTRYFDDWFAEAGARGVRQAVILASGLDTRTFRGDWPEGFRLFEVDQPKVLEFKDSVLDSENVRPRCERHSIGVDLRADWAHELERAGFDAELPTAWLAEGLFPYLPAEAERDLLDSVRSLSAPGSRLMIEHAELPEDLGNSRLNEIALRWGIDMTELVPGERKPDPAERLRPAGWSTSRESFTDIAERHGRQLPADEGLGPVLRNSCALSARLEG</sequence>
<dbReference type="Proteomes" id="UP000548304">
    <property type="component" value="Unassembled WGS sequence"/>
</dbReference>
<dbReference type="AlphaFoldDB" id="A0A852YTX0"/>
<evidence type="ECO:0000313" key="7">
    <source>
        <dbReference type="EMBL" id="NYH78141.1"/>
    </source>
</evidence>
<comment type="caution">
    <text evidence="7">The sequence shown here is derived from an EMBL/GenBank/DDBJ whole genome shotgun (WGS) entry which is preliminary data.</text>
</comment>
<dbReference type="Gene3D" id="3.40.50.150">
    <property type="entry name" value="Vaccinia Virus protein VP39"/>
    <property type="match status" value="1"/>
</dbReference>
<keyword evidence="4 7" id="KW-0808">Transferase</keyword>
<dbReference type="NCBIfam" id="TIGR00027">
    <property type="entry name" value="mthyl_TIGR00027"/>
    <property type="match status" value="1"/>
</dbReference>
<dbReference type="GO" id="GO:0008168">
    <property type="term" value="F:methyltransferase activity"/>
    <property type="evidence" value="ECO:0007669"/>
    <property type="project" value="UniProtKB-UniRule"/>
</dbReference>
<dbReference type="InterPro" id="IPR011610">
    <property type="entry name" value="SAM_mthyl_Trfase_ML2640-like"/>
</dbReference>
<dbReference type="EC" id="2.1.1.-" evidence="6"/>
<dbReference type="PANTHER" id="PTHR43619:SF2">
    <property type="entry name" value="S-ADENOSYL-L-METHIONINE-DEPENDENT METHYLTRANSFERASES SUPERFAMILY PROTEIN"/>
    <property type="match status" value="1"/>
</dbReference>
<dbReference type="EMBL" id="JACBYW010000002">
    <property type="protein sequence ID" value="NYH78141.1"/>
    <property type="molecule type" value="Genomic_DNA"/>
</dbReference>
<dbReference type="RefSeq" id="WP_179534655.1">
    <property type="nucleotide sequence ID" value="NZ_JACBYW010000002.1"/>
</dbReference>
<evidence type="ECO:0000256" key="1">
    <source>
        <dbReference type="ARBA" id="ARBA00003907"/>
    </source>
</evidence>
<comment type="function">
    <text evidence="1 6">Exhibits S-adenosyl-L-methionine-dependent methyltransferase activity.</text>
</comment>
<dbReference type="InterPro" id="IPR029063">
    <property type="entry name" value="SAM-dependent_MTases_sf"/>
</dbReference>
<protein>
    <recommendedName>
        <fullName evidence="6">S-adenosyl-L-methionine-dependent methyltransferase</fullName>
        <ecNumber evidence="6">2.1.1.-</ecNumber>
    </recommendedName>
</protein>
<evidence type="ECO:0000256" key="4">
    <source>
        <dbReference type="ARBA" id="ARBA00022679"/>
    </source>
</evidence>
<dbReference type="PANTHER" id="PTHR43619">
    <property type="entry name" value="S-ADENOSYL-L-METHIONINE-DEPENDENT METHYLTRANSFERASE YKTD-RELATED"/>
    <property type="match status" value="1"/>
</dbReference>
<evidence type="ECO:0000313" key="8">
    <source>
        <dbReference type="Proteomes" id="UP000548304"/>
    </source>
</evidence>
<dbReference type="SUPFAM" id="SSF53335">
    <property type="entry name" value="S-adenosyl-L-methionine-dependent methyltransferases"/>
    <property type="match status" value="1"/>
</dbReference>
<proteinExistence type="inferred from homology"/>
<evidence type="ECO:0000256" key="3">
    <source>
        <dbReference type="ARBA" id="ARBA00022603"/>
    </source>
</evidence>
<reference evidence="7 8" key="1">
    <citation type="submission" date="2020-07" db="EMBL/GenBank/DDBJ databases">
        <title>Genomic Encyclopedia of Type Strains, Phase III (KMG-III): the genomes of soil and plant-associated and newly described type strains.</title>
        <authorList>
            <person name="Whitman W."/>
        </authorList>
    </citation>
    <scope>NUCLEOTIDE SEQUENCE [LARGE SCALE GENOMIC DNA]</scope>
    <source>
        <strain evidence="7 8">CECT 8576</strain>
    </source>
</reference>
<keyword evidence="5 6" id="KW-0949">S-adenosyl-L-methionine</keyword>
<evidence type="ECO:0000256" key="6">
    <source>
        <dbReference type="RuleBase" id="RU362030"/>
    </source>
</evidence>
<accession>A0A852YTX0</accession>
<dbReference type="InterPro" id="IPR007213">
    <property type="entry name" value="Ppm1/Ppm2/Tcmp"/>
</dbReference>
<gene>
    <name evidence="7" type="ORF">FHR84_001463</name>
</gene>